<feature type="domain" description="TAF1C beta-propeller" evidence="2">
    <location>
        <begin position="1"/>
        <end position="109"/>
    </location>
</feature>
<name>A0A3Q2YY83_HIPCM</name>
<evidence type="ECO:0000259" key="2">
    <source>
        <dbReference type="Pfam" id="PF20641"/>
    </source>
</evidence>
<dbReference type="Ensembl" id="ENSHCOT00000010815.1">
    <property type="protein sequence ID" value="ENSHCOP00000018617.1"/>
    <property type="gene ID" value="ENSHCOG00000003298.1"/>
</dbReference>
<dbReference type="InterPro" id="IPR049087">
    <property type="entry name" value="TAF1C_beta-prop"/>
</dbReference>
<accession>A0A3Q2YY83</accession>
<feature type="region of interest" description="Disordered" evidence="1">
    <location>
        <begin position="198"/>
        <end position="217"/>
    </location>
</feature>
<organism evidence="3 4">
    <name type="scientific">Hippocampus comes</name>
    <name type="common">Tiger tail seahorse</name>
    <dbReference type="NCBI Taxonomy" id="109280"/>
    <lineage>
        <taxon>Eukaryota</taxon>
        <taxon>Metazoa</taxon>
        <taxon>Chordata</taxon>
        <taxon>Craniata</taxon>
        <taxon>Vertebrata</taxon>
        <taxon>Euteleostomi</taxon>
        <taxon>Actinopterygii</taxon>
        <taxon>Neopterygii</taxon>
        <taxon>Teleostei</taxon>
        <taxon>Neoteleostei</taxon>
        <taxon>Acanthomorphata</taxon>
        <taxon>Syngnathiaria</taxon>
        <taxon>Syngnathiformes</taxon>
        <taxon>Syngnathoidei</taxon>
        <taxon>Syngnathidae</taxon>
        <taxon>Hippocampus</taxon>
    </lineage>
</organism>
<sequence>MQVVNTKEVASCVTVSPHVLGEVLVASESGIVNLWTQGRCYSWLRSRQKSSSWRWCEFSAHPRVMLYADRTGAELCDIRTSPASNRTLFSISSTAACRAGERLILSKYLAEVHTFHHLVTTQYSAYIIDERFPCLPVLKMDHMMQSPPMFCHVLPGVSLCMLTCSGGRTEACVSVGPPQSLLGPRDSLKHLPVQIPHREDTAANRLSSPSAGTDRSE</sequence>
<evidence type="ECO:0000256" key="1">
    <source>
        <dbReference type="SAM" id="MobiDB-lite"/>
    </source>
</evidence>
<dbReference type="STRING" id="109280.ENSHCOP00000018617"/>
<reference evidence="3" key="1">
    <citation type="submission" date="2025-08" db="UniProtKB">
        <authorList>
            <consortium name="Ensembl"/>
        </authorList>
    </citation>
    <scope>IDENTIFICATION</scope>
</reference>
<dbReference type="GO" id="GO:0001650">
    <property type="term" value="C:fibrillar center"/>
    <property type="evidence" value="ECO:0007669"/>
    <property type="project" value="TreeGrafter"/>
</dbReference>
<evidence type="ECO:0000313" key="3">
    <source>
        <dbReference type="Ensembl" id="ENSHCOP00000018617.1"/>
    </source>
</evidence>
<feature type="compositionally biased region" description="Polar residues" evidence="1">
    <location>
        <begin position="204"/>
        <end position="217"/>
    </location>
</feature>
<dbReference type="InterPro" id="IPR038801">
    <property type="entry name" value="TAF1C"/>
</dbReference>
<evidence type="ECO:0000313" key="4">
    <source>
        <dbReference type="Proteomes" id="UP000264820"/>
    </source>
</evidence>
<dbReference type="PANTHER" id="PTHR15319:SF1">
    <property type="entry name" value="TATA BOX-BINDING PROTEIN-ASSOCIATED FACTOR RNA POLYMERASE I SUBUNIT C"/>
    <property type="match status" value="1"/>
</dbReference>
<keyword evidence="4" id="KW-1185">Reference proteome</keyword>
<proteinExistence type="predicted"/>
<protein>
    <recommendedName>
        <fullName evidence="2">TAF1C beta-propeller domain-containing protein</fullName>
    </recommendedName>
</protein>
<dbReference type="PANTHER" id="PTHR15319">
    <property type="entry name" value="TATA BOX-BINDING PROTEIN ASSOCIATED FACTOR RNA POLYMERASE I SUBUNIT C"/>
    <property type="match status" value="1"/>
</dbReference>
<dbReference type="Proteomes" id="UP000264820">
    <property type="component" value="Unplaced"/>
</dbReference>
<reference evidence="3" key="2">
    <citation type="submission" date="2025-09" db="UniProtKB">
        <authorList>
            <consortium name="Ensembl"/>
        </authorList>
    </citation>
    <scope>IDENTIFICATION</scope>
</reference>
<dbReference type="AlphaFoldDB" id="A0A3Q2YY83"/>
<dbReference type="Pfam" id="PF20641">
    <property type="entry name" value="TAF1C_beta-prop"/>
    <property type="match status" value="1"/>
</dbReference>
<dbReference type="GeneTree" id="ENSGT00390000010767"/>
<dbReference type="GO" id="GO:0001164">
    <property type="term" value="F:RNA polymerase I core promoter sequence-specific DNA binding"/>
    <property type="evidence" value="ECO:0007669"/>
    <property type="project" value="TreeGrafter"/>
</dbReference>